<dbReference type="GeneID" id="124294697"/>
<dbReference type="PANTHER" id="PTHR46348">
    <property type="entry name" value="DELETED IN LUNG AND ESOPHAGEAL CANCER PROTEIN 1"/>
    <property type="match status" value="1"/>
</dbReference>
<name>A0ABM3GA98_NEOLC</name>
<dbReference type="RefSeq" id="XP_046597196.1">
    <property type="nucleotide sequence ID" value="XM_046741240.1"/>
</dbReference>
<keyword evidence="1" id="KW-1185">Reference proteome</keyword>
<evidence type="ECO:0000313" key="1">
    <source>
        <dbReference type="Proteomes" id="UP000829291"/>
    </source>
</evidence>
<dbReference type="InterPro" id="IPR013783">
    <property type="entry name" value="Ig-like_fold"/>
</dbReference>
<sequence length="296" mass="32501">MDSKTRFSEEAAEEITNIDYYSPSGSVCAIQNTFDEFGTAADNVLIYGTNDVKCVDDCKESGILWNASLSIAQNHEIDTAAPAVPTLDFHHQMSNTAILIPERSLYVGIKQTYLLTLRNLTCKPVSYAWGLPPEKDGCRMEVYFNPKEGLIPPTDTAMIEVICLPTNTGVIEDLYIPCFVGGRQDPIMLGIQCTIDALFVTFLFLPPPNAIPSPCVDSIRVEWHKAGHTSALNLNNLKMNRHSKIEEEQELKNINLDAGQVIATTAVGPENVDIDNTSLVSSIENPSPPKKKLDAS</sequence>
<dbReference type="Proteomes" id="UP000829291">
    <property type="component" value="Chromosome 5"/>
</dbReference>
<gene>
    <name evidence="2" type="primary">LOC124294697</name>
</gene>
<evidence type="ECO:0000313" key="2">
    <source>
        <dbReference type="RefSeq" id="XP_046597196.1"/>
    </source>
</evidence>
<dbReference type="PANTHER" id="PTHR46348:SF1">
    <property type="entry name" value="DELETED IN LUNG AND ESOPHAGEAL CANCER PROTEIN 1"/>
    <property type="match status" value="1"/>
</dbReference>
<dbReference type="InterPro" id="IPR033304">
    <property type="entry name" value="DLEC1"/>
</dbReference>
<dbReference type="Gene3D" id="2.60.40.10">
    <property type="entry name" value="Immunoglobulins"/>
    <property type="match status" value="1"/>
</dbReference>
<reference evidence="2" key="1">
    <citation type="submission" date="2025-08" db="UniProtKB">
        <authorList>
            <consortium name="RefSeq"/>
        </authorList>
    </citation>
    <scope>IDENTIFICATION</scope>
    <source>
        <tissue evidence="2">Thorax and Abdomen</tissue>
    </source>
</reference>
<protein>
    <submittedName>
        <fullName evidence="2">Uncharacterized protein LOC124294697</fullName>
    </submittedName>
</protein>
<accession>A0ABM3GA98</accession>
<dbReference type="Pfam" id="PF23316">
    <property type="entry name" value="Ig_DLEC1_6th"/>
    <property type="match status" value="1"/>
</dbReference>
<organism evidence="1 2">
    <name type="scientific">Neodiprion lecontei</name>
    <name type="common">Redheaded pine sawfly</name>
    <dbReference type="NCBI Taxonomy" id="441921"/>
    <lineage>
        <taxon>Eukaryota</taxon>
        <taxon>Metazoa</taxon>
        <taxon>Ecdysozoa</taxon>
        <taxon>Arthropoda</taxon>
        <taxon>Hexapoda</taxon>
        <taxon>Insecta</taxon>
        <taxon>Pterygota</taxon>
        <taxon>Neoptera</taxon>
        <taxon>Endopterygota</taxon>
        <taxon>Hymenoptera</taxon>
        <taxon>Tenthredinoidea</taxon>
        <taxon>Diprionidae</taxon>
        <taxon>Diprioninae</taxon>
        <taxon>Neodiprion</taxon>
    </lineage>
</organism>
<proteinExistence type="predicted"/>